<sequence length="163" mass="18685">MTNRYCSIKGRIERQPSPKEELSVYQLEVAVRFNDCDALGHVNNAVYFTYFEECRKELFRVFNPELDTHNWNLIVASTKCDFLSEAVYAQKLTVYAWVGKLGSSSFEVEHAMADEQGNWVARGRATLLGYDFNDKKAVKMSEEIRSILLEHSTCPDGVPDMRS</sequence>
<dbReference type="CDD" id="cd00586">
    <property type="entry name" value="4HBT"/>
    <property type="match status" value="1"/>
</dbReference>
<dbReference type="KEGG" id="tum:CBW65_03830"/>
<keyword evidence="4" id="KW-1185">Reference proteome</keyword>
<gene>
    <name evidence="3" type="ORF">CBW65_03830</name>
</gene>
<evidence type="ECO:0000256" key="1">
    <source>
        <dbReference type="ARBA" id="ARBA00005953"/>
    </source>
</evidence>
<organism evidence="3 4">
    <name type="scientific">Tumebacillus avium</name>
    <dbReference type="NCBI Taxonomy" id="1903704"/>
    <lineage>
        <taxon>Bacteria</taxon>
        <taxon>Bacillati</taxon>
        <taxon>Bacillota</taxon>
        <taxon>Bacilli</taxon>
        <taxon>Bacillales</taxon>
        <taxon>Alicyclobacillaceae</taxon>
        <taxon>Tumebacillus</taxon>
    </lineage>
</organism>
<protein>
    <submittedName>
        <fullName evidence="3">Thioesterase</fullName>
    </submittedName>
</protein>
<accession>A0A1Y0IIK7</accession>
<dbReference type="PANTHER" id="PTHR31793:SF27">
    <property type="entry name" value="NOVEL THIOESTERASE SUPERFAMILY DOMAIN AND SAPOSIN A-TYPE DOMAIN CONTAINING PROTEIN (0610012H03RIK)"/>
    <property type="match status" value="1"/>
</dbReference>
<dbReference type="Proteomes" id="UP000195437">
    <property type="component" value="Chromosome"/>
</dbReference>
<evidence type="ECO:0000313" key="4">
    <source>
        <dbReference type="Proteomes" id="UP000195437"/>
    </source>
</evidence>
<dbReference type="AlphaFoldDB" id="A0A1Y0IIK7"/>
<dbReference type="SUPFAM" id="SSF54637">
    <property type="entry name" value="Thioesterase/thiol ester dehydrase-isomerase"/>
    <property type="match status" value="1"/>
</dbReference>
<dbReference type="Pfam" id="PF13279">
    <property type="entry name" value="4HBT_2"/>
    <property type="match status" value="1"/>
</dbReference>
<dbReference type="Gene3D" id="3.10.129.10">
    <property type="entry name" value="Hotdog Thioesterase"/>
    <property type="match status" value="1"/>
</dbReference>
<dbReference type="InterPro" id="IPR050563">
    <property type="entry name" value="4-hydroxybenzoyl-CoA_TE"/>
</dbReference>
<comment type="similarity">
    <text evidence="1">Belongs to the 4-hydroxybenzoyl-CoA thioesterase family.</text>
</comment>
<dbReference type="PANTHER" id="PTHR31793">
    <property type="entry name" value="4-HYDROXYBENZOYL-COA THIOESTERASE FAMILY MEMBER"/>
    <property type="match status" value="1"/>
</dbReference>
<proteinExistence type="inferred from homology"/>
<keyword evidence="2" id="KW-0378">Hydrolase</keyword>
<evidence type="ECO:0000256" key="2">
    <source>
        <dbReference type="ARBA" id="ARBA00022801"/>
    </source>
</evidence>
<dbReference type="GO" id="GO:0047617">
    <property type="term" value="F:fatty acyl-CoA hydrolase activity"/>
    <property type="evidence" value="ECO:0007669"/>
    <property type="project" value="TreeGrafter"/>
</dbReference>
<reference evidence="4" key="1">
    <citation type="submission" date="2017-05" db="EMBL/GenBank/DDBJ databases">
        <authorList>
            <person name="Sung H."/>
        </authorList>
    </citation>
    <scope>NUCLEOTIDE SEQUENCE [LARGE SCALE GENOMIC DNA]</scope>
    <source>
        <strain evidence="4">AR23208</strain>
    </source>
</reference>
<dbReference type="InterPro" id="IPR029069">
    <property type="entry name" value="HotDog_dom_sf"/>
</dbReference>
<evidence type="ECO:0000313" key="3">
    <source>
        <dbReference type="EMBL" id="ARU60288.1"/>
    </source>
</evidence>
<dbReference type="EMBL" id="CP021434">
    <property type="protein sequence ID" value="ARU60288.1"/>
    <property type="molecule type" value="Genomic_DNA"/>
</dbReference>
<name>A0A1Y0IIK7_9BACL</name>